<name>B9BL15_9BURK</name>
<dbReference type="EMBL" id="ACFC01000002">
    <property type="protein sequence ID" value="EEE08632.1"/>
    <property type="molecule type" value="Genomic_DNA"/>
</dbReference>
<gene>
    <name evidence="1" type="ORF">BURMUCGD2_5773</name>
</gene>
<organism evidence="1 2">
    <name type="scientific">Burkholderia multivorans CGD2</name>
    <dbReference type="NCBI Taxonomy" id="513052"/>
    <lineage>
        <taxon>Bacteria</taxon>
        <taxon>Pseudomonadati</taxon>
        <taxon>Pseudomonadota</taxon>
        <taxon>Betaproteobacteria</taxon>
        <taxon>Burkholderiales</taxon>
        <taxon>Burkholderiaceae</taxon>
        <taxon>Burkholderia</taxon>
        <taxon>Burkholderia cepacia complex</taxon>
    </lineage>
</organism>
<protein>
    <submittedName>
        <fullName evidence="1">Uncharacterized protein</fullName>
    </submittedName>
</protein>
<accession>B9BL15</accession>
<sequence>MPRAAALGRSARRVCDKAHASRAVRSPRIVVGGGPTIACA</sequence>
<proteinExistence type="predicted"/>
<dbReference type="AlphaFoldDB" id="B9BL15"/>
<comment type="caution">
    <text evidence="1">The sequence shown here is derived from an EMBL/GenBank/DDBJ whole genome shotgun (WGS) entry which is preliminary data.</text>
</comment>
<evidence type="ECO:0000313" key="1">
    <source>
        <dbReference type="EMBL" id="EEE08632.1"/>
    </source>
</evidence>
<dbReference type="Proteomes" id="UP000004535">
    <property type="component" value="Unassembled WGS sequence"/>
</dbReference>
<reference evidence="1 2" key="1">
    <citation type="journal article" date="2012" name="J. Bacteriol.">
        <title>Draft Genome Sequence Determination for Cystic Fibrosis and Chronic Granulomatous Disease Burkholderia multivorans Isolates.</title>
        <authorList>
            <person name="Varga J.J."/>
            <person name="Losada L."/>
            <person name="Zelazny A.M."/>
            <person name="Brinkac L."/>
            <person name="Harkins D."/>
            <person name="Radune D."/>
            <person name="Hostetler J."/>
            <person name="Sampaio E.P."/>
            <person name="Ronning C.M."/>
            <person name="Nierman W.C."/>
            <person name="Greenberg D.E."/>
            <person name="Holland S.M."/>
            <person name="Goldberg J.B."/>
        </authorList>
    </citation>
    <scope>NUCLEOTIDE SEQUENCE [LARGE SCALE GENOMIC DNA]</scope>
    <source>
        <strain evidence="1 2">CGD2</strain>
    </source>
</reference>
<evidence type="ECO:0000313" key="2">
    <source>
        <dbReference type="Proteomes" id="UP000004535"/>
    </source>
</evidence>